<reference evidence="1 2" key="1">
    <citation type="submission" date="2019-01" db="EMBL/GenBank/DDBJ databases">
        <title>Sinorhodobacter populi sp. nov. isolated from the symptomatic bark tissue of Populus euramericana canker.</title>
        <authorList>
            <person name="Xu G."/>
        </authorList>
    </citation>
    <scope>NUCLEOTIDE SEQUENCE [LARGE SCALE GENOMIC DNA]</scope>
    <source>
        <strain evidence="1 2">SK2B-1</strain>
    </source>
</reference>
<proteinExistence type="predicted"/>
<dbReference type="Proteomes" id="UP000284476">
    <property type="component" value="Unassembled WGS sequence"/>
</dbReference>
<comment type="caution">
    <text evidence="1">The sequence shown here is derived from an EMBL/GenBank/DDBJ whole genome shotgun (WGS) entry which is preliminary data.</text>
</comment>
<dbReference type="AlphaFoldDB" id="A0A443JVS9"/>
<dbReference type="RefSeq" id="WP_128207367.1">
    <property type="nucleotide sequence ID" value="NZ_JBHRSO010000057.1"/>
</dbReference>
<evidence type="ECO:0000313" key="2">
    <source>
        <dbReference type="Proteomes" id="UP000284476"/>
    </source>
</evidence>
<dbReference type="EMBL" id="SAUZ01000001">
    <property type="protein sequence ID" value="RWR24632.1"/>
    <property type="molecule type" value="Genomic_DNA"/>
</dbReference>
<evidence type="ECO:0000313" key="1">
    <source>
        <dbReference type="EMBL" id="RWR24632.1"/>
    </source>
</evidence>
<organism evidence="1 2">
    <name type="scientific">Paenirhodobacter populi</name>
    <dbReference type="NCBI Taxonomy" id="2306993"/>
    <lineage>
        <taxon>Bacteria</taxon>
        <taxon>Pseudomonadati</taxon>
        <taxon>Pseudomonadota</taxon>
        <taxon>Alphaproteobacteria</taxon>
        <taxon>Rhodobacterales</taxon>
        <taxon>Rhodobacter group</taxon>
        <taxon>Paenirhodobacter</taxon>
    </lineage>
</organism>
<accession>A0A443JVS9</accession>
<name>A0A443JVS9_9RHOB</name>
<sequence>MAPIQCDQFAPAEVFHDLFQPGSSIVIRGGDRRGDLMEQIAMGYPSRERFLTLAPPTLPAGRPGWP</sequence>
<protein>
    <submittedName>
        <fullName evidence="1">Uncharacterized protein</fullName>
    </submittedName>
</protein>
<gene>
    <name evidence="1" type="ORF">D2T30_01650</name>
</gene>
<reference evidence="1 2" key="2">
    <citation type="submission" date="2019-01" db="EMBL/GenBank/DDBJ databases">
        <authorList>
            <person name="Li Y."/>
        </authorList>
    </citation>
    <scope>NUCLEOTIDE SEQUENCE [LARGE SCALE GENOMIC DNA]</scope>
    <source>
        <strain evidence="1 2">SK2B-1</strain>
    </source>
</reference>